<dbReference type="SUPFAM" id="SSF52833">
    <property type="entry name" value="Thioredoxin-like"/>
    <property type="match status" value="1"/>
</dbReference>
<dbReference type="GO" id="GO:0016853">
    <property type="term" value="F:isomerase activity"/>
    <property type="evidence" value="ECO:0007669"/>
    <property type="project" value="UniProtKB-KW"/>
</dbReference>
<dbReference type="Proteomes" id="UP000326340">
    <property type="component" value="Unassembled WGS sequence"/>
</dbReference>
<dbReference type="Pfam" id="PF13848">
    <property type="entry name" value="Thioredoxin_6"/>
    <property type="match status" value="1"/>
</dbReference>
<protein>
    <submittedName>
        <fullName evidence="1">Protein disulfide-isomerase</fullName>
    </submittedName>
</protein>
<gene>
    <name evidence="1" type="primary">PdiA</name>
    <name evidence="1" type="ORF">CSHISOI_07481</name>
</gene>
<keyword evidence="2" id="KW-1185">Reference proteome</keyword>
<dbReference type="Gene3D" id="3.40.30.10">
    <property type="entry name" value="Glutaredoxin"/>
    <property type="match status" value="2"/>
</dbReference>
<name>A0A5Q4BLX4_9PEZI</name>
<evidence type="ECO:0000313" key="2">
    <source>
        <dbReference type="Proteomes" id="UP000326340"/>
    </source>
</evidence>
<dbReference type="AlphaFoldDB" id="A0A5Q4BLX4"/>
<dbReference type="OrthoDB" id="427280at2759"/>
<organism evidence="1 2">
    <name type="scientific">Colletotrichum shisoi</name>
    <dbReference type="NCBI Taxonomy" id="2078593"/>
    <lineage>
        <taxon>Eukaryota</taxon>
        <taxon>Fungi</taxon>
        <taxon>Dikarya</taxon>
        <taxon>Ascomycota</taxon>
        <taxon>Pezizomycotina</taxon>
        <taxon>Sordariomycetes</taxon>
        <taxon>Hypocreomycetidae</taxon>
        <taxon>Glomerellales</taxon>
        <taxon>Glomerellaceae</taxon>
        <taxon>Colletotrichum</taxon>
        <taxon>Colletotrichum destructivum species complex</taxon>
    </lineage>
</organism>
<accession>A0A5Q4BLX4</accession>
<dbReference type="EMBL" id="PUHP01000796">
    <property type="protein sequence ID" value="TQN67968.1"/>
    <property type="molecule type" value="Genomic_DNA"/>
</dbReference>
<feature type="non-terminal residue" evidence="1">
    <location>
        <position position="598"/>
    </location>
</feature>
<reference evidence="1 2" key="1">
    <citation type="journal article" date="2019" name="Sci. Rep.">
        <title>Colletotrichum shisoi sp. nov., an anthracnose pathogen of Perilla frutescens in Japan: molecular phylogenetic, morphological and genomic evidence.</title>
        <authorList>
            <person name="Gan P."/>
            <person name="Tsushima A."/>
            <person name="Hiroyama R."/>
            <person name="Narusaka M."/>
            <person name="Takano Y."/>
            <person name="Narusaka Y."/>
            <person name="Kawaradani M."/>
            <person name="Damm U."/>
            <person name="Shirasu K."/>
        </authorList>
    </citation>
    <scope>NUCLEOTIDE SEQUENCE [LARGE SCALE GENOMIC DNA]</scope>
    <source>
        <strain evidence="1 2">PG-2018a</strain>
    </source>
</reference>
<evidence type="ECO:0000313" key="1">
    <source>
        <dbReference type="EMBL" id="TQN67968.1"/>
    </source>
</evidence>
<proteinExistence type="predicted"/>
<keyword evidence="1" id="KW-0413">Isomerase</keyword>
<comment type="caution">
    <text evidence="1">The sequence shown here is derived from an EMBL/GenBank/DDBJ whole genome shotgun (WGS) entry which is preliminary data.</text>
</comment>
<sequence length="598" mass="66424">MDPINPSEYSSIPFGYAIIKAVGRRNKPEKPPVFFIVNCLIVGDASLRLRRMLTQRPNTQHWILLHPARDVQEVMYIIHHGRRSPDLAPPTTDAMLSVCYTADRLDLLEGISKVWGAILYVDEKMTSQQLWSVAVAAVLCKNNTVFFAATRKLTWLHHARYRDLVTNCNFWELFLAANLEQLRNLLWVDMSEIYFETNHDCHTESIPGIPPSDLETLPTLMSRLDSLANQTEHCDGFCWASGLGPMGVASRRRGDRRPRDGGDDADRIQVHQCVRCESIIRIGADLLLRQPSNDNSKRLEAEWKAVRSSTGVATRWDDDLADESCSGLGAYPAIRLLRGGHPPLDYLGPRTSDEILRFIERVERSPHGPVNVPAEDAVSFQGVDDFVCIGHFPPGTALRQAFEAVADKYRTEFTFGVVVVDSPGVAAAAAANDAKVVCHKRDDQSVHTWTSGDDGLEAWLVEASRPVIAELTPANHQRFLDRGWPMVYILSPSPGVRASVRADLHAFAKNHYASLTAVTVDPGYFPDLPARLGLDPPEDDRPAGAVHQLSNGRVYRYPEGRAFTPRELQAWGLDVWQGRVKPWAPPSGQEPAPDAGGG</sequence>
<dbReference type="InterPro" id="IPR036249">
    <property type="entry name" value="Thioredoxin-like_sf"/>
</dbReference>